<keyword evidence="3" id="KW-1185">Reference proteome</keyword>
<accession>A0A0B5FK74</accession>
<protein>
    <recommendedName>
        <fullName evidence="4">Lipoprotein</fullName>
    </recommendedName>
</protein>
<organism evidence="2 3">
    <name type="scientific">Geoalkalibacter subterraneus</name>
    <dbReference type="NCBI Taxonomy" id="483547"/>
    <lineage>
        <taxon>Bacteria</taxon>
        <taxon>Pseudomonadati</taxon>
        <taxon>Thermodesulfobacteriota</taxon>
        <taxon>Desulfuromonadia</taxon>
        <taxon>Desulfuromonadales</taxon>
        <taxon>Geoalkalibacteraceae</taxon>
        <taxon>Geoalkalibacter</taxon>
    </lineage>
</organism>
<dbReference type="HOGENOM" id="CLU_088267_0_1_7"/>
<evidence type="ECO:0000313" key="3">
    <source>
        <dbReference type="Proteomes" id="UP000035036"/>
    </source>
</evidence>
<evidence type="ECO:0008006" key="4">
    <source>
        <dbReference type="Google" id="ProtNLM"/>
    </source>
</evidence>
<feature type="signal peptide" evidence="1">
    <location>
        <begin position="1"/>
        <end position="22"/>
    </location>
</feature>
<evidence type="ECO:0000256" key="1">
    <source>
        <dbReference type="SAM" id="SignalP"/>
    </source>
</evidence>
<reference evidence="2 3" key="1">
    <citation type="journal article" date="2015" name="Genome Announc.">
        <title>Genomes of Geoalkalibacter ferrihydriticus Z-0531T and Geoalkalibacter subterraneus Red1T, Two Haloalkaliphilic Metal-Reducing Deltaproteobacteria.</title>
        <authorList>
            <person name="Badalamenti J.P."/>
            <person name="Krajmalnik-Brown R."/>
            <person name="Torres C.I."/>
            <person name="Bond D.R."/>
        </authorList>
    </citation>
    <scope>NUCLEOTIDE SEQUENCE [LARGE SCALE GENOMIC DNA]</scope>
    <source>
        <strain evidence="2 3">Red1</strain>
    </source>
</reference>
<evidence type="ECO:0000313" key="2">
    <source>
        <dbReference type="EMBL" id="AJF07813.1"/>
    </source>
</evidence>
<dbReference type="STRING" id="483547.GSUB_16365"/>
<sequence>MKNHLLFLFGLVLLTLTWGCSASTLEAQWKDPDYQGPRFGKVLVVGVMENDLIRKLFEDGFGEDLRRYGVTGLASYRMFPDVKRLDKDVVEGKVHGLDIDGILITRMVKRETVEVTHPERVRVIDQGPSYYSPRPYWHTPYYDHWYRYYDRSYEVIRTPARTSQVEVFTMETNLYRGSDGKLVWSARTETFDQGKVSDNIEGLVGILTRSLDENGLI</sequence>
<keyword evidence="1" id="KW-0732">Signal</keyword>
<feature type="chain" id="PRO_5002101946" description="Lipoprotein" evidence="1">
    <location>
        <begin position="23"/>
        <end position="217"/>
    </location>
</feature>
<dbReference type="Proteomes" id="UP000035036">
    <property type="component" value="Chromosome"/>
</dbReference>
<name>A0A0B5FK74_9BACT</name>
<dbReference type="AlphaFoldDB" id="A0A0B5FK74"/>
<proteinExistence type="predicted"/>
<gene>
    <name evidence="2" type="ORF">GSUB_16365</name>
</gene>
<dbReference type="EMBL" id="CP010311">
    <property type="protein sequence ID" value="AJF07813.1"/>
    <property type="molecule type" value="Genomic_DNA"/>
</dbReference>
<dbReference type="KEGG" id="gsb:GSUB_16365"/>